<evidence type="ECO:0000256" key="1">
    <source>
        <dbReference type="SAM" id="Phobius"/>
    </source>
</evidence>
<keyword evidence="1" id="KW-0812">Transmembrane</keyword>
<proteinExistence type="predicted"/>
<keyword evidence="3" id="KW-1185">Reference proteome</keyword>
<dbReference type="RefSeq" id="WP_343904389.1">
    <property type="nucleotide sequence ID" value="NZ_BAAAIS010000002.1"/>
</dbReference>
<dbReference type="Proteomes" id="UP001597280">
    <property type="component" value="Unassembled WGS sequence"/>
</dbReference>
<evidence type="ECO:0000313" key="3">
    <source>
        <dbReference type="Proteomes" id="UP001597280"/>
    </source>
</evidence>
<keyword evidence="1" id="KW-0472">Membrane</keyword>
<reference evidence="3" key="1">
    <citation type="journal article" date="2019" name="Int. J. Syst. Evol. Microbiol.">
        <title>The Global Catalogue of Microorganisms (GCM) 10K type strain sequencing project: providing services to taxonomists for standard genome sequencing and annotation.</title>
        <authorList>
            <consortium name="The Broad Institute Genomics Platform"/>
            <consortium name="The Broad Institute Genome Sequencing Center for Infectious Disease"/>
            <person name="Wu L."/>
            <person name="Ma J."/>
        </authorList>
    </citation>
    <scope>NUCLEOTIDE SEQUENCE [LARGE SCALE GENOMIC DNA]</scope>
    <source>
        <strain evidence="3">JCM 11650</strain>
    </source>
</reference>
<keyword evidence="1" id="KW-1133">Transmembrane helix</keyword>
<name>A0ABW4PZT3_9MICO</name>
<gene>
    <name evidence="2" type="ORF">ACFSDA_09295</name>
</gene>
<sequence>MLSVVAGIPVALGPPLSIGGIVSGVGGVLIAVLGGVLGFLLLLAGISWMVVQRRRTA</sequence>
<dbReference type="EMBL" id="JBHUFL010000002">
    <property type="protein sequence ID" value="MFD1835270.1"/>
    <property type="molecule type" value="Genomic_DNA"/>
</dbReference>
<comment type="caution">
    <text evidence="2">The sequence shown here is derived from an EMBL/GenBank/DDBJ whole genome shotgun (WGS) entry which is preliminary data.</text>
</comment>
<evidence type="ECO:0000313" key="2">
    <source>
        <dbReference type="EMBL" id="MFD1835270.1"/>
    </source>
</evidence>
<organism evidence="2 3">
    <name type="scientific">Brachybacterium rhamnosum</name>
    <dbReference type="NCBI Taxonomy" id="173361"/>
    <lineage>
        <taxon>Bacteria</taxon>
        <taxon>Bacillati</taxon>
        <taxon>Actinomycetota</taxon>
        <taxon>Actinomycetes</taxon>
        <taxon>Micrococcales</taxon>
        <taxon>Dermabacteraceae</taxon>
        <taxon>Brachybacterium</taxon>
    </lineage>
</organism>
<accession>A0ABW4PZT3</accession>
<feature type="transmembrane region" description="Helical" evidence="1">
    <location>
        <begin position="29"/>
        <end position="51"/>
    </location>
</feature>
<protein>
    <submittedName>
        <fullName evidence="2">Uncharacterized protein</fullName>
    </submittedName>
</protein>